<evidence type="ECO:0000256" key="8">
    <source>
        <dbReference type="ARBA" id="ARBA00022553"/>
    </source>
</evidence>
<evidence type="ECO:0000256" key="18">
    <source>
        <dbReference type="ARBA" id="ARBA00025848"/>
    </source>
</evidence>
<sequence length="252" mass="26801">MGGNPAIRPELRARPFIPALAPQPRPTPWPGFGASPRPHLWPGLRLFSPPGPACPPPPQTGFSALLGSVGTSPFDSPFHFFFKLGLLFCGEVAEGGGFLPLPRARQVSCPKAGLGAPSGRKWGRVHPRGGACGRRAPVSRACTRGLRPSPRALRPLVPPADQQRPGADTCRVTQGRSGVGATGVLPAPGRKEPSEVPTPKRPRGRPKGSKNKGATKTRKTTTTPGRKPRGRPKKLEKEEEEGISQESSEEEQ</sequence>
<evidence type="ECO:0000256" key="3">
    <source>
        <dbReference type="ARBA" id="ARBA00010812"/>
    </source>
</evidence>
<evidence type="ECO:0000256" key="20">
    <source>
        <dbReference type="SAM" id="MobiDB-lite"/>
    </source>
</evidence>
<dbReference type="GO" id="GO:0003712">
    <property type="term" value="F:transcription coregulator activity"/>
    <property type="evidence" value="ECO:0007669"/>
    <property type="project" value="TreeGrafter"/>
</dbReference>
<protein>
    <recommendedName>
        <fullName evidence="4">High mobility group protein HMG-I/HMG-Y</fullName>
    </recommendedName>
    <alternativeName>
        <fullName evidence="19">High mobility group AT-hook protein 1</fullName>
    </alternativeName>
</protein>
<dbReference type="AlphaFoldDB" id="A0A8C2XVW2"/>
<evidence type="ECO:0000256" key="16">
    <source>
        <dbReference type="ARBA" id="ARBA00023242"/>
    </source>
</evidence>
<evidence type="ECO:0000256" key="17">
    <source>
        <dbReference type="ARBA" id="ARBA00025155"/>
    </source>
</evidence>
<keyword evidence="11" id="KW-0832">Ubl conjugation</keyword>
<evidence type="ECO:0000256" key="1">
    <source>
        <dbReference type="ARBA" id="ARBA00004123"/>
    </source>
</evidence>
<reference evidence="21" key="1">
    <citation type="submission" date="2019-03" db="EMBL/GenBank/DDBJ databases">
        <title>Genome sequencing and reference-guided assembly of Black Bengal Goat (Capra hircus).</title>
        <authorList>
            <person name="Siddiki A.Z."/>
            <person name="Baten A."/>
            <person name="Billah M."/>
            <person name="Alam M.A.U."/>
            <person name="Shawrob K.S.M."/>
            <person name="Saha S."/>
            <person name="Chowdhury M."/>
            <person name="Rahman A.H."/>
            <person name="Stear M."/>
            <person name="Miah G."/>
            <person name="Das G.B."/>
            <person name="Hossain M.M."/>
            <person name="Kumkum M."/>
            <person name="Islam M.S."/>
            <person name="Mollah A.M."/>
            <person name="Ahsan A."/>
            <person name="Tusar F."/>
            <person name="Khan M.K.I."/>
        </authorList>
    </citation>
    <scope>NUCLEOTIDE SEQUENCE [LARGE SCALE GENOMIC DNA]</scope>
</reference>
<feature type="compositionally biased region" description="Acidic residues" evidence="20">
    <location>
        <begin position="238"/>
        <end position="252"/>
    </location>
</feature>
<evidence type="ECO:0000313" key="21">
    <source>
        <dbReference type="Ensembl" id="ENSCHIP00010026542.1"/>
    </source>
</evidence>
<dbReference type="PRINTS" id="PR00930">
    <property type="entry name" value="HIGHMOBLTYIY"/>
</dbReference>
<evidence type="ECO:0000256" key="13">
    <source>
        <dbReference type="ARBA" id="ARBA00023015"/>
    </source>
</evidence>
<keyword evidence="14" id="KW-0238">DNA-binding</keyword>
<gene>
    <name evidence="21" type="primary">HMGA1</name>
</gene>
<dbReference type="GO" id="GO:0006355">
    <property type="term" value="P:regulation of DNA-templated transcription"/>
    <property type="evidence" value="ECO:0007669"/>
    <property type="project" value="InterPro"/>
</dbReference>
<feature type="compositionally biased region" description="Basic residues" evidence="20">
    <location>
        <begin position="200"/>
        <end position="219"/>
    </location>
</feature>
<evidence type="ECO:0000256" key="6">
    <source>
        <dbReference type="ARBA" id="ARBA00022481"/>
    </source>
</evidence>
<dbReference type="InterPro" id="IPR017956">
    <property type="entry name" value="AT_hook_DNA-bd_motif"/>
</dbReference>
<comment type="similarity">
    <text evidence="3">Belongs to the HMGA family.</text>
</comment>
<dbReference type="GO" id="GO:0005634">
    <property type="term" value="C:nucleus"/>
    <property type="evidence" value="ECO:0007669"/>
    <property type="project" value="UniProtKB-SubCell"/>
</dbReference>
<dbReference type="GO" id="GO:0003677">
    <property type="term" value="F:DNA binding"/>
    <property type="evidence" value="ECO:0007669"/>
    <property type="project" value="UniProtKB-KW"/>
</dbReference>
<evidence type="ECO:0000256" key="12">
    <source>
        <dbReference type="ARBA" id="ARBA00022990"/>
    </source>
</evidence>
<keyword evidence="16" id="KW-0539">Nucleus</keyword>
<evidence type="ECO:0000256" key="15">
    <source>
        <dbReference type="ARBA" id="ARBA00023163"/>
    </source>
</evidence>
<keyword evidence="5" id="KW-0158">Chromosome</keyword>
<evidence type="ECO:0000256" key="2">
    <source>
        <dbReference type="ARBA" id="ARBA00004286"/>
    </source>
</evidence>
<dbReference type="GO" id="GO:0000785">
    <property type="term" value="C:chromatin"/>
    <property type="evidence" value="ECO:0007669"/>
    <property type="project" value="InterPro"/>
</dbReference>
<reference evidence="21" key="2">
    <citation type="submission" date="2025-08" db="UniProtKB">
        <authorList>
            <consortium name="Ensembl"/>
        </authorList>
    </citation>
    <scope>IDENTIFICATION</scope>
</reference>
<proteinExistence type="inferred from homology"/>
<evidence type="ECO:0000256" key="14">
    <source>
        <dbReference type="ARBA" id="ARBA00023125"/>
    </source>
</evidence>
<comment type="subcellular location">
    <subcellularLocation>
        <location evidence="2">Chromosome</location>
    </subcellularLocation>
    <subcellularLocation>
        <location evidence="1">Nucleus</location>
    </subcellularLocation>
</comment>
<keyword evidence="6" id="KW-0488">Methylation</keyword>
<keyword evidence="10" id="KW-0013">ADP-ribosylation</keyword>
<dbReference type="InterPro" id="IPR000637">
    <property type="entry name" value="HMGI/Y_DNA-bd_CS"/>
</dbReference>
<dbReference type="InterPro" id="IPR000116">
    <property type="entry name" value="HMGA"/>
</dbReference>
<dbReference type="PANTHER" id="PTHR23341:SF1">
    <property type="entry name" value="HIGH MOBILITY GROUP PROTEIN HMG-I_HMG-Y"/>
    <property type="match status" value="1"/>
</dbReference>
<comment type="function">
    <text evidence="17">HMG-I/Y bind preferentially to the minor groove of A+T rich regions in double-stranded DNA. It is suggested that these proteins could function in nucleosome phasing and in the 3'-end processing of mRNA transcripts. They are also involved in the transcription regulation of genes containing, or in close proximity to A+T-rich regions.</text>
</comment>
<organism evidence="21">
    <name type="scientific">Capra hircus</name>
    <name type="common">Goat</name>
    <dbReference type="NCBI Taxonomy" id="9925"/>
    <lineage>
        <taxon>Eukaryota</taxon>
        <taxon>Metazoa</taxon>
        <taxon>Chordata</taxon>
        <taxon>Craniata</taxon>
        <taxon>Vertebrata</taxon>
        <taxon>Euteleostomi</taxon>
        <taxon>Mammalia</taxon>
        <taxon>Eutheria</taxon>
        <taxon>Laurasiatheria</taxon>
        <taxon>Artiodactyla</taxon>
        <taxon>Ruminantia</taxon>
        <taxon>Pecora</taxon>
        <taxon>Bovidae</taxon>
        <taxon>Caprinae</taxon>
        <taxon>Capra</taxon>
    </lineage>
</organism>
<evidence type="ECO:0000256" key="19">
    <source>
        <dbReference type="ARBA" id="ARBA00031514"/>
    </source>
</evidence>
<evidence type="ECO:0000256" key="5">
    <source>
        <dbReference type="ARBA" id="ARBA00022454"/>
    </source>
</evidence>
<keyword evidence="9" id="KW-0677">Repeat</keyword>
<dbReference type="PRINTS" id="PR00929">
    <property type="entry name" value="ATHOOK"/>
</dbReference>
<keyword evidence="8" id="KW-0597">Phosphoprotein</keyword>
<evidence type="ECO:0000256" key="11">
    <source>
        <dbReference type="ARBA" id="ARBA00022843"/>
    </source>
</evidence>
<evidence type="ECO:0000256" key="4">
    <source>
        <dbReference type="ARBA" id="ARBA00016747"/>
    </source>
</evidence>
<dbReference type="Ensembl" id="ENSCHIT00010037443.1">
    <property type="protein sequence ID" value="ENSCHIP00010026542.1"/>
    <property type="gene ID" value="ENSCHIG00010019729.1"/>
</dbReference>
<dbReference type="GO" id="GO:0010557">
    <property type="term" value="P:positive regulation of macromolecule biosynthetic process"/>
    <property type="evidence" value="ECO:0007669"/>
    <property type="project" value="UniProtKB-ARBA"/>
</dbReference>
<keyword evidence="13" id="KW-0805">Transcription regulation</keyword>
<evidence type="ECO:0000256" key="7">
    <source>
        <dbReference type="ARBA" id="ARBA00022499"/>
    </source>
</evidence>
<dbReference type="PANTHER" id="PTHR23341">
    <property type="entry name" value="HIGH MOBILITY GROUP PROTEINS HMG-A AND C"/>
    <property type="match status" value="1"/>
</dbReference>
<evidence type="ECO:0000256" key="10">
    <source>
        <dbReference type="ARBA" id="ARBA00022765"/>
    </source>
</evidence>
<keyword evidence="15" id="KW-0804">Transcription</keyword>
<keyword evidence="12" id="KW-0007">Acetylation</keyword>
<accession>A0A8C2XVW2</accession>
<evidence type="ECO:0000256" key="9">
    <source>
        <dbReference type="ARBA" id="ARBA00022737"/>
    </source>
</evidence>
<name>A0A8C2XVW2_CAPHI</name>
<feature type="region of interest" description="Disordered" evidence="20">
    <location>
        <begin position="112"/>
        <end position="252"/>
    </location>
</feature>
<keyword evidence="7" id="KW-1017">Isopeptide bond</keyword>
<dbReference type="PROSITE" id="PS00354">
    <property type="entry name" value="HMGI_Y"/>
    <property type="match status" value="1"/>
</dbReference>
<comment type="subunit">
    <text evidence="18">Interacts with HIPK2.</text>
</comment>